<dbReference type="PANTHER" id="PTHR33164:SF106">
    <property type="entry name" value="TRANSCRIPTIONAL REGULATORY PROTEIN"/>
    <property type="match status" value="1"/>
</dbReference>
<dbReference type="InterPro" id="IPR036390">
    <property type="entry name" value="WH_DNA-bd_sf"/>
</dbReference>
<evidence type="ECO:0000313" key="3">
    <source>
        <dbReference type="EMBL" id="RKW71295.1"/>
    </source>
</evidence>
<accession>A0A496PL90</accession>
<dbReference type="InterPro" id="IPR000835">
    <property type="entry name" value="HTH_MarR-typ"/>
</dbReference>
<evidence type="ECO:0000256" key="1">
    <source>
        <dbReference type="SAM" id="MobiDB-lite"/>
    </source>
</evidence>
<dbReference type="SMART" id="SM00347">
    <property type="entry name" value="HTH_MARR"/>
    <property type="match status" value="1"/>
</dbReference>
<dbReference type="Proteomes" id="UP000273119">
    <property type="component" value="Unassembled WGS sequence"/>
</dbReference>
<dbReference type="PROSITE" id="PS50995">
    <property type="entry name" value="HTH_MARR_2"/>
    <property type="match status" value="1"/>
</dbReference>
<keyword evidence="4" id="KW-1185">Reference proteome</keyword>
<dbReference type="RefSeq" id="WP_121483559.1">
    <property type="nucleotide sequence ID" value="NZ_QQXL01000001.1"/>
</dbReference>
<dbReference type="Gene3D" id="1.10.10.10">
    <property type="entry name" value="Winged helix-like DNA-binding domain superfamily/Winged helix DNA-binding domain"/>
    <property type="match status" value="1"/>
</dbReference>
<dbReference type="PANTHER" id="PTHR33164">
    <property type="entry name" value="TRANSCRIPTIONAL REGULATOR, MARR FAMILY"/>
    <property type="match status" value="1"/>
</dbReference>
<proteinExistence type="predicted"/>
<sequence>MMARAENVQPDAERLRWEVVRLLQDVTVASDRYVDSAARGEGMHRTDLHALSAVVRHHDVDSPLTVSELAHRLDLSAPATTALVDRLSANGHVVRAKSEVDRRRVTLSTTDSARETGARIFMPLARAMSAVTATYTGEELAVIARFLDETSEAITAAGPAERDPKAVPNRQGGPRTQADAAASGAEN</sequence>
<reference evidence="3 4" key="1">
    <citation type="submission" date="2018-07" db="EMBL/GenBank/DDBJ databases">
        <title>Arthrobacter sp. nov., isolated from raw cow's milk with high bacterial count.</title>
        <authorList>
            <person name="Hahne J."/>
            <person name="Isele D."/>
            <person name="Lipski A."/>
        </authorList>
    </citation>
    <scope>NUCLEOTIDE SEQUENCE [LARGE SCALE GENOMIC DNA]</scope>
    <source>
        <strain evidence="3 4">JZ R-183</strain>
    </source>
</reference>
<protein>
    <submittedName>
        <fullName evidence="3">MarR family transcriptional regulator</fullName>
    </submittedName>
</protein>
<comment type="caution">
    <text evidence="3">The sequence shown here is derived from an EMBL/GenBank/DDBJ whole genome shotgun (WGS) entry which is preliminary data.</text>
</comment>
<name>A0A496PL90_9MICC</name>
<dbReference type="InterPro" id="IPR039422">
    <property type="entry name" value="MarR/SlyA-like"/>
</dbReference>
<dbReference type="EMBL" id="QQXL01000001">
    <property type="protein sequence ID" value="RKW71295.1"/>
    <property type="molecule type" value="Genomic_DNA"/>
</dbReference>
<organism evidence="3 4">
    <name type="scientific">Galactobacter caseinivorans</name>
    <dbReference type="NCBI Taxonomy" id="2676123"/>
    <lineage>
        <taxon>Bacteria</taxon>
        <taxon>Bacillati</taxon>
        <taxon>Actinomycetota</taxon>
        <taxon>Actinomycetes</taxon>
        <taxon>Micrococcales</taxon>
        <taxon>Micrococcaceae</taxon>
        <taxon>Galactobacter</taxon>
    </lineage>
</organism>
<evidence type="ECO:0000259" key="2">
    <source>
        <dbReference type="PROSITE" id="PS50995"/>
    </source>
</evidence>
<dbReference type="SUPFAM" id="SSF46785">
    <property type="entry name" value="Winged helix' DNA-binding domain"/>
    <property type="match status" value="1"/>
</dbReference>
<feature type="region of interest" description="Disordered" evidence="1">
    <location>
        <begin position="154"/>
        <end position="187"/>
    </location>
</feature>
<dbReference type="InterPro" id="IPR036388">
    <property type="entry name" value="WH-like_DNA-bd_sf"/>
</dbReference>
<dbReference type="AlphaFoldDB" id="A0A496PL90"/>
<dbReference type="Pfam" id="PF12802">
    <property type="entry name" value="MarR_2"/>
    <property type="match status" value="1"/>
</dbReference>
<evidence type="ECO:0000313" key="4">
    <source>
        <dbReference type="Proteomes" id="UP000273119"/>
    </source>
</evidence>
<feature type="domain" description="HTH marR-type" evidence="2">
    <location>
        <begin position="16"/>
        <end position="152"/>
    </location>
</feature>
<dbReference type="GO" id="GO:0003700">
    <property type="term" value="F:DNA-binding transcription factor activity"/>
    <property type="evidence" value="ECO:0007669"/>
    <property type="project" value="InterPro"/>
</dbReference>
<gene>
    <name evidence="3" type="ORF">DWQ67_00030</name>
</gene>
<dbReference type="GO" id="GO:0006950">
    <property type="term" value="P:response to stress"/>
    <property type="evidence" value="ECO:0007669"/>
    <property type="project" value="TreeGrafter"/>
</dbReference>